<dbReference type="RefSeq" id="WP_108923729.1">
    <property type="nucleotide sequence ID" value="NZ_BFCH01000018.1"/>
</dbReference>
<evidence type="ECO:0000313" key="2">
    <source>
        <dbReference type="EMBL" id="GKU71310.1"/>
    </source>
</evidence>
<name>A0AA37PKD7_9MYCO</name>
<evidence type="ECO:0000313" key="1">
    <source>
        <dbReference type="EMBL" id="GBG39057.1"/>
    </source>
</evidence>
<evidence type="ECO:0000313" key="3">
    <source>
        <dbReference type="Proteomes" id="UP000245060"/>
    </source>
</evidence>
<reference evidence="2" key="3">
    <citation type="journal article" date="2022" name="Microbiol. Resour. Announc.">
        <title>Draft Genome Sequences of Eight Mycobacterium montefiorense Strains Isolated from Salamanders in Captivity.</title>
        <authorList>
            <person name="Komine T."/>
            <person name="Ihara H."/>
            <person name="Fukano H."/>
            <person name="Hoshino Y."/>
            <person name="Kurata O."/>
            <person name="Wada S."/>
        </authorList>
    </citation>
    <scope>NUCLEOTIDE SEQUENCE</scope>
    <source>
        <strain evidence="2">NJB18185</strain>
    </source>
</reference>
<accession>A0AA37PKD7</accession>
<gene>
    <name evidence="1" type="ORF">MmonteBS_34290</name>
    <name evidence="2" type="ORF">NJB18185_10860</name>
</gene>
<reference evidence="2" key="4">
    <citation type="submission" date="2022-04" db="EMBL/GenBank/DDBJ databases">
        <authorList>
            <person name="Komine T."/>
            <person name="Fukano H."/>
            <person name="Wada S."/>
        </authorList>
    </citation>
    <scope>NUCLEOTIDE SEQUENCE</scope>
    <source>
        <strain evidence="2">NJB18185</strain>
    </source>
</reference>
<reference evidence="3" key="2">
    <citation type="submission" date="2018-04" db="EMBL/GenBank/DDBJ databases">
        <title>Draft genome sequence of Mycobacterium montefiorense isolated from Japanese black salamander.</title>
        <authorList>
            <person name="Fukano H."/>
            <person name="Yoshida M."/>
            <person name="Shimizu A."/>
            <person name="Iwao H."/>
            <person name="Kurata O."/>
            <person name="Katayama Y."/>
            <person name="Omatsu T."/>
            <person name="Mizutani T."/>
            <person name="Wada S."/>
            <person name="Hoshino Y."/>
        </authorList>
    </citation>
    <scope>NUCLEOTIDE SEQUENCE [LARGE SCALE GENOMIC DNA]</scope>
    <source>
        <strain evidence="3">BS</strain>
    </source>
</reference>
<organism evidence="2 4">
    <name type="scientific">Mycobacterium montefiorense</name>
    <dbReference type="NCBI Taxonomy" id="154654"/>
    <lineage>
        <taxon>Bacteria</taxon>
        <taxon>Bacillati</taxon>
        <taxon>Actinomycetota</taxon>
        <taxon>Actinomycetes</taxon>
        <taxon>Mycobacteriales</taxon>
        <taxon>Mycobacteriaceae</taxon>
        <taxon>Mycobacterium</taxon>
        <taxon>Mycobacterium simiae complex</taxon>
    </lineage>
</organism>
<protein>
    <submittedName>
        <fullName evidence="2">Uncharacterized protein</fullName>
    </submittedName>
</protein>
<dbReference type="EMBL" id="BFCH01000018">
    <property type="protein sequence ID" value="GBG39057.1"/>
    <property type="molecule type" value="Genomic_DNA"/>
</dbReference>
<comment type="caution">
    <text evidence="2">The sequence shown here is derived from an EMBL/GenBank/DDBJ whole genome shotgun (WGS) entry which is preliminary data.</text>
</comment>
<sequence length="59" mass="6691">MPVVPDGRTDYDKLIELLGETEGNHLDFKASVDLDDKLDKLKLVKDMVAMSNRPPRHGR</sequence>
<reference evidence="1" key="1">
    <citation type="journal article" date="2018" name="Genome Announc.">
        <title>Draft Genome Sequence of Mycobacterium montefiorense Isolated from Japanese Black Salamander (Hynobius nigrescens).</title>
        <authorList>
            <person name="Fukano H."/>
            <person name="Yoshida M."/>
            <person name="Shimizu A."/>
            <person name="Iwao H."/>
            <person name="Katayama Y."/>
            <person name="Omatsu T."/>
            <person name="Mizutani T."/>
            <person name="Kurata O."/>
            <person name="Wada S."/>
            <person name="Hoshino Y."/>
        </authorList>
    </citation>
    <scope>NUCLEOTIDE SEQUENCE</scope>
    <source>
        <strain evidence="1">BS</strain>
    </source>
</reference>
<dbReference type="Proteomes" id="UP001139505">
    <property type="component" value="Unassembled WGS sequence"/>
</dbReference>
<dbReference type="EMBL" id="BQYH01000005">
    <property type="protein sequence ID" value="GKU71310.1"/>
    <property type="molecule type" value="Genomic_DNA"/>
</dbReference>
<proteinExistence type="predicted"/>
<keyword evidence="3" id="KW-1185">Reference proteome</keyword>
<evidence type="ECO:0000313" key="4">
    <source>
        <dbReference type="Proteomes" id="UP001139505"/>
    </source>
</evidence>
<dbReference type="AlphaFoldDB" id="A0AA37PKD7"/>
<dbReference type="Proteomes" id="UP000245060">
    <property type="component" value="Unassembled WGS sequence"/>
</dbReference>